<sequence>MAEDRDGAIEAALAEIPAEHLDADLVAAKVARVEDGRITLRYPYPGQSAGQRAVAQIRERLRDTGHEASVEVVTKIEPRLCPGGAERLPGVANVVAVASAKGGVGKSTVAANLALGLQAEGARAGLLDADVHGPSVAAAFGGGTPQVNDAEQLEPLRLGGLQAISMGHLIEGDQPMVWRGPMVAKALRQFLRETAWRDLDFLVVDLPPGTGDVPLSLAQNAPLAGAVIVTTPQELAIADARRGVKMFEKVSVPVLGYVANMIHFICPGCGAKHEVFGPGAAGQFGRELKLSSLAELPLDSRIGTSAEPVLLANPEAPVSAAFRELAVRVGVELLKRPVDRGAKLPPIKPA</sequence>
<gene>
    <name evidence="7" type="ORF">ISN26_00965</name>
</gene>
<proteinExistence type="inferred from homology"/>
<protein>
    <recommendedName>
        <fullName evidence="6">Iron-sulfur cluster carrier protein</fullName>
    </recommendedName>
</protein>
<dbReference type="FunFam" id="3.40.50.300:FF:001278">
    <property type="entry name" value="Iron-sulfur cluster carrier protein"/>
    <property type="match status" value="1"/>
</dbReference>
<keyword evidence="4 6" id="KW-0408">Iron</keyword>
<dbReference type="Proteomes" id="UP000604381">
    <property type="component" value="Unassembled WGS sequence"/>
</dbReference>
<dbReference type="PANTHER" id="PTHR42961:SF2">
    <property type="entry name" value="IRON-SULFUR PROTEIN NUBPL"/>
    <property type="match status" value="1"/>
</dbReference>
<keyword evidence="3 6" id="KW-0067">ATP-binding</keyword>
<dbReference type="GO" id="GO:0046872">
    <property type="term" value="F:metal ion binding"/>
    <property type="evidence" value="ECO:0007669"/>
    <property type="project" value="UniProtKB-KW"/>
</dbReference>
<dbReference type="InterPro" id="IPR000808">
    <property type="entry name" value="Mrp-like_CS"/>
</dbReference>
<evidence type="ECO:0000256" key="4">
    <source>
        <dbReference type="ARBA" id="ARBA00023004"/>
    </source>
</evidence>
<dbReference type="AlphaFoldDB" id="A0A930XXC2"/>
<dbReference type="GO" id="GO:0005524">
    <property type="term" value="F:ATP binding"/>
    <property type="evidence" value="ECO:0007669"/>
    <property type="project" value="UniProtKB-UniRule"/>
</dbReference>
<dbReference type="PROSITE" id="PS01215">
    <property type="entry name" value="MRP"/>
    <property type="match status" value="1"/>
</dbReference>
<evidence type="ECO:0000256" key="3">
    <source>
        <dbReference type="ARBA" id="ARBA00022840"/>
    </source>
</evidence>
<dbReference type="GO" id="GO:0140663">
    <property type="term" value="F:ATP-dependent FeS chaperone activity"/>
    <property type="evidence" value="ECO:0007669"/>
    <property type="project" value="InterPro"/>
</dbReference>
<evidence type="ECO:0000313" key="8">
    <source>
        <dbReference type="Proteomes" id="UP000604381"/>
    </source>
</evidence>
<dbReference type="GO" id="GO:0016226">
    <property type="term" value="P:iron-sulfur cluster assembly"/>
    <property type="evidence" value="ECO:0007669"/>
    <property type="project" value="InterPro"/>
</dbReference>
<evidence type="ECO:0000256" key="5">
    <source>
        <dbReference type="ARBA" id="ARBA00023014"/>
    </source>
</evidence>
<dbReference type="HAMAP" id="MF_02040">
    <property type="entry name" value="Mrp_NBP35"/>
    <property type="match status" value="1"/>
</dbReference>
<dbReference type="PANTHER" id="PTHR42961">
    <property type="entry name" value="IRON-SULFUR PROTEIN NUBPL"/>
    <property type="match status" value="1"/>
</dbReference>
<feature type="binding site" evidence="6">
    <location>
        <begin position="100"/>
        <end position="107"/>
    </location>
    <ligand>
        <name>ATP</name>
        <dbReference type="ChEBI" id="CHEBI:30616"/>
    </ligand>
</feature>
<comment type="caution">
    <text evidence="7">The sequence shown here is derived from an EMBL/GenBank/DDBJ whole genome shotgun (WGS) entry which is preliminary data.</text>
</comment>
<keyword evidence="8" id="KW-1185">Reference proteome</keyword>
<name>A0A930XXC2_9GAMM</name>
<comment type="function">
    <text evidence="6">Binds and transfers iron-sulfur (Fe-S) clusters to target apoproteins. Can hydrolyze ATP.</text>
</comment>
<dbReference type="Pfam" id="PF10609">
    <property type="entry name" value="ParA"/>
    <property type="match status" value="1"/>
</dbReference>
<dbReference type="CDD" id="cd02037">
    <property type="entry name" value="Mrp_NBP35"/>
    <property type="match status" value="1"/>
</dbReference>
<keyword evidence="2 6" id="KW-0547">Nucleotide-binding</keyword>
<evidence type="ECO:0000256" key="1">
    <source>
        <dbReference type="ARBA" id="ARBA00022723"/>
    </source>
</evidence>
<evidence type="ECO:0000256" key="2">
    <source>
        <dbReference type="ARBA" id="ARBA00022741"/>
    </source>
</evidence>
<dbReference type="EMBL" id="JADHEI010000013">
    <property type="protein sequence ID" value="MBF2734663.1"/>
    <property type="molecule type" value="Genomic_DNA"/>
</dbReference>
<evidence type="ECO:0000256" key="6">
    <source>
        <dbReference type="HAMAP-Rule" id="MF_02040"/>
    </source>
</evidence>
<comment type="subunit">
    <text evidence="6">Homodimer.</text>
</comment>
<keyword evidence="1 6" id="KW-0479">Metal-binding</keyword>
<keyword evidence="6" id="KW-0378">Hydrolase</keyword>
<comment type="similarity">
    <text evidence="6">Belongs to the Mrp/NBP35 ATP-binding proteins family.</text>
</comment>
<dbReference type="InterPro" id="IPR027417">
    <property type="entry name" value="P-loop_NTPase"/>
</dbReference>
<dbReference type="GO" id="GO:0051539">
    <property type="term" value="F:4 iron, 4 sulfur cluster binding"/>
    <property type="evidence" value="ECO:0007669"/>
    <property type="project" value="TreeGrafter"/>
</dbReference>
<organism evidence="7 8">
    <name type="scientific">Candidatus Amphirhobacter heronislandensis</name>
    <dbReference type="NCBI Taxonomy" id="1732024"/>
    <lineage>
        <taxon>Bacteria</taxon>
        <taxon>Pseudomonadati</taxon>
        <taxon>Pseudomonadota</taxon>
        <taxon>Gammaproteobacteria</taxon>
        <taxon>Candidatus Tethybacterales</taxon>
        <taxon>Candidatus Tethybacteraceae</taxon>
        <taxon>Candidatus Amphirhobacter</taxon>
    </lineage>
</organism>
<dbReference type="InterPro" id="IPR033756">
    <property type="entry name" value="YlxH/NBP35"/>
</dbReference>
<dbReference type="Gene3D" id="3.40.50.300">
    <property type="entry name" value="P-loop containing nucleotide triphosphate hydrolases"/>
    <property type="match status" value="1"/>
</dbReference>
<accession>A0A930XXC2</accession>
<dbReference type="SUPFAM" id="SSF52540">
    <property type="entry name" value="P-loop containing nucleoside triphosphate hydrolases"/>
    <property type="match status" value="1"/>
</dbReference>
<reference evidence="7" key="1">
    <citation type="submission" date="2020-10" db="EMBL/GenBank/DDBJ databases">
        <title>An improved Amphimedon queenslandica hologenome assembly reveals how three proteobacterial symbionts can extend the metabolic phenotypic of their marine sponge host.</title>
        <authorList>
            <person name="Degnan B."/>
            <person name="Degnan S."/>
            <person name="Xiang X."/>
        </authorList>
    </citation>
    <scope>NUCLEOTIDE SEQUENCE</scope>
    <source>
        <strain evidence="7">AqS2</strain>
    </source>
</reference>
<dbReference type="InterPro" id="IPR019591">
    <property type="entry name" value="Mrp/NBP35_ATP-bd"/>
</dbReference>
<dbReference type="GO" id="GO:0016887">
    <property type="term" value="F:ATP hydrolysis activity"/>
    <property type="evidence" value="ECO:0007669"/>
    <property type="project" value="UniProtKB-UniRule"/>
</dbReference>
<evidence type="ECO:0000313" key="7">
    <source>
        <dbReference type="EMBL" id="MBF2734663.1"/>
    </source>
</evidence>
<keyword evidence="5 6" id="KW-0411">Iron-sulfur</keyword>
<dbReference type="InterPro" id="IPR044304">
    <property type="entry name" value="NUBPL-like"/>
</dbReference>